<proteinExistence type="predicted"/>
<reference evidence="1" key="2">
    <citation type="submission" date="2015-06" db="UniProtKB">
        <authorList>
            <consortium name="EnsemblPlants"/>
        </authorList>
    </citation>
    <scope>IDENTIFICATION</scope>
</reference>
<evidence type="ECO:0000313" key="1">
    <source>
        <dbReference type="EnsemblPlants" id="ORUFI02G29350.1"/>
    </source>
</evidence>
<organism evidence="1 2">
    <name type="scientific">Oryza rufipogon</name>
    <name type="common">Brownbeard rice</name>
    <name type="synonym">Asian wild rice</name>
    <dbReference type="NCBI Taxonomy" id="4529"/>
    <lineage>
        <taxon>Eukaryota</taxon>
        <taxon>Viridiplantae</taxon>
        <taxon>Streptophyta</taxon>
        <taxon>Embryophyta</taxon>
        <taxon>Tracheophyta</taxon>
        <taxon>Spermatophyta</taxon>
        <taxon>Magnoliopsida</taxon>
        <taxon>Liliopsida</taxon>
        <taxon>Poales</taxon>
        <taxon>Poaceae</taxon>
        <taxon>BOP clade</taxon>
        <taxon>Oryzoideae</taxon>
        <taxon>Oryzeae</taxon>
        <taxon>Oryzinae</taxon>
        <taxon>Oryza</taxon>
    </lineage>
</organism>
<protein>
    <submittedName>
        <fullName evidence="1">Uncharacterized protein</fullName>
    </submittedName>
</protein>
<evidence type="ECO:0000313" key="2">
    <source>
        <dbReference type="Proteomes" id="UP000008022"/>
    </source>
</evidence>
<dbReference type="Gramene" id="ORUFI02G29350.1">
    <property type="protein sequence ID" value="ORUFI02G29350.1"/>
    <property type="gene ID" value="ORUFI02G29350"/>
</dbReference>
<dbReference type="HOGENOM" id="CLU_2744436_0_0_1"/>
<reference evidence="2" key="1">
    <citation type="submission" date="2013-06" db="EMBL/GenBank/DDBJ databases">
        <authorList>
            <person name="Zhao Q."/>
        </authorList>
    </citation>
    <scope>NUCLEOTIDE SEQUENCE</scope>
    <source>
        <strain evidence="2">cv. W1943</strain>
    </source>
</reference>
<dbReference type="Proteomes" id="UP000008022">
    <property type="component" value="Unassembled WGS sequence"/>
</dbReference>
<accession>A0A0E0NJ80</accession>
<dbReference type="EnsemblPlants" id="ORUFI02G29350.1">
    <property type="protein sequence ID" value="ORUFI02G29350.1"/>
    <property type="gene ID" value="ORUFI02G29350"/>
</dbReference>
<name>A0A0E0NJ80_ORYRU</name>
<keyword evidence="2" id="KW-1185">Reference proteome</keyword>
<sequence>MAVPVASKRIWKEQNARAFDQKEKAVESLVADIKEDVMVWRAAAPLTCQSPGPLMVGLCGTFMSGQTADSM</sequence>
<dbReference type="AlphaFoldDB" id="A0A0E0NJ80"/>